<comment type="caution">
    <text evidence="6">The sequence shown here is derived from an EMBL/GenBank/DDBJ whole genome shotgun (WGS) entry which is preliminary data.</text>
</comment>
<dbReference type="PROSITE" id="PS00606">
    <property type="entry name" value="KS3_1"/>
    <property type="match status" value="1"/>
</dbReference>
<evidence type="ECO:0000256" key="3">
    <source>
        <dbReference type="ARBA" id="ARBA00022679"/>
    </source>
</evidence>
<evidence type="ECO:0000313" key="6">
    <source>
        <dbReference type="EMBL" id="KAG5190678.1"/>
    </source>
</evidence>
<reference evidence="6" key="1">
    <citation type="submission" date="2021-02" db="EMBL/GenBank/DDBJ databases">
        <title>First Annotated Genome of the Yellow-green Alga Tribonema minus.</title>
        <authorList>
            <person name="Mahan K.M."/>
        </authorList>
    </citation>
    <scope>NUCLEOTIDE SEQUENCE</scope>
    <source>
        <strain evidence="6">UTEX B ZZ1240</strain>
    </source>
</reference>
<keyword evidence="3" id="KW-0808">Transferase</keyword>
<dbReference type="SMART" id="SM00827">
    <property type="entry name" value="PKS_AT"/>
    <property type="match status" value="1"/>
</dbReference>
<dbReference type="OrthoDB" id="416130at2759"/>
<organism evidence="6 7">
    <name type="scientific">Tribonema minus</name>
    <dbReference type="NCBI Taxonomy" id="303371"/>
    <lineage>
        <taxon>Eukaryota</taxon>
        <taxon>Sar</taxon>
        <taxon>Stramenopiles</taxon>
        <taxon>Ochrophyta</taxon>
        <taxon>PX clade</taxon>
        <taxon>Xanthophyceae</taxon>
        <taxon>Tribonematales</taxon>
        <taxon>Tribonemataceae</taxon>
        <taxon>Tribonema</taxon>
    </lineage>
</organism>
<accession>A0A835ZCR7</accession>
<dbReference type="SUPFAM" id="SSF55048">
    <property type="entry name" value="Probable ACP-binding domain of malonyl-CoA ACP transacylase"/>
    <property type="match status" value="1"/>
</dbReference>
<proteinExistence type="predicted"/>
<dbReference type="InterPro" id="IPR020841">
    <property type="entry name" value="PKS_Beta-ketoAc_synthase_dom"/>
</dbReference>
<dbReference type="InterPro" id="IPR014031">
    <property type="entry name" value="Ketoacyl_synth_C"/>
</dbReference>
<dbReference type="Pfam" id="PF00698">
    <property type="entry name" value="Acyl_transf_1"/>
    <property type="match status" value="1"/>
</dbReference>
<evidence type="ECO:0000259" key="5">
    <source>
        <dbReference type="PROSITE" id="PS52004"/>
    </source>
</evidence>
<dbReference type="CDD" id="cd00833">
    <property type="entry name" value="PKS"/>
    <property type="match status" value="1"/>
</dbReference>
<feature type="region of interest" description="Disordered" evidence="4">
    <location>
        <begin position="70"/>
        <end position="99"/>
    </location>
</feature>
<dbReference type="PANTHER" id="PTHR43775:SF37">
    <property type="entry name" value="SI:DKEY-61P9.11"/>
    <property type="match status" value="1"/>
</dbReference>
<dbReference type="Gene3D" id="3.40.366.10">
    <property type="entry name" value="Malonyl-Coenzyme A Acyl Carrier Protein, domain 2"/>
    <property type="match status" value="1"/>
</dbReference>
<dbReference type="EMBL" id="JAFCMP010000030">
    <property type="protein sequence ID" value="KAG5190678.1"/>
    <property type="molecule type" value="Genomic_DNA"/>
</dbReference>
<dbReference type="SUPFAM" id="SSF53901">
    <property type="entry name" value="Thiolase-like"/>
    <property type="match status" value="2"/>
</dbReference>
<dbReference type="SMART" id="SM00825">
    <property type="entry name" value="PKS_KS"/>
    <property type="match status" value="1"/>
</dbReference>
<evidence type="ECO:0000256" key="1">
    <source>
        <dbReference type="ARBA" id="ARBA00022450"/>
    </source>
</evidence>
<dbReference type="InterPro" id="IPR050091">
    <property type="entry name" value="PKS_NRPS_Biosynth_Enz"/>
</dbReference>
<evidence type="ECO:0000256" key="4">
    <source>
        <dbReference type="SAM" id="MobiDB-lite"/>
    </source>
</evidence>
<dbReference type="InterPro" id="IPR014043">
    <property type="entry name" value="Acyl_transferase_dom"/>
</dbReference>
<dbReference type="SUPFAM" id="SSF52151">
    <property type="entry name" value="FabD/lysophospholipase-like"/>
    <property type="match status" value="1"/>
</dbReference>
<keyword evidence="2" id="KW-0597">Phosphoprotein</keyword>
<evidence type="ECO:0000256" key="2">
    <source>
        <dbReference type="ARBA" id="ARBA00022553"/>
    </source>
</evidence>
<feature type="domain" description="Ketosynthase family 3 (KS3)" evidence="5">
    <location>
        <begin position="1"/>
        <end position="314"/>
    </location>
</feature>
<dbReference type="InterPro" id="IPR016035">
    <property type="entry name" value="Acyl_Trfase/lysoPLipase"/>
</dbReference>
<feature type="non-terminal residue" evidence="6">
    <location>
        <position position="567"/>
    </location>
</feature>
<dbReference type="InterPro" id="IPR016039">
    <property type="entry name" value="Thiolase-like"/>
</dbReference>
<dbReference type="InterPro" id="IPR001227">
    <property type="entry name" value="Ac_transferase_dom_sf"/>
</dbReference>
<dbReference type="GO" id="GO:0006633">
    <property type="term" value="P:fatty acid biosynthetic process"/>
    <property type="evidence" value="ECO:0007669"/>
    <property type="project" value="InterPro"/>
</dbReference>
<dbReference type="InterPro" id="IPR016036">
    <property type="entry name" value="Malonyl_transacylase_ACP-bd"/>
</dbReference>
<keyword evidence="7" id="KW-1185">Reference proteome</keyword>
<dbReference type="GO" id="GO:0004312">
    <property type="term" value="F:fatty acid synthase activity"/>
    <property type="evidence" value="ECO:0007669"/>
    <property type="project" value="TreeGrafter"/>
</dbReference>
<dbReference type="PANTHER" id="PTHR43775">
    <property type="entry name" value="FATTY ACID SYNTHASE"/>
    <property type="match status" value="1"/>
</dbReference>
<keyword evidence="1" id="KW-0596">Phosphopantetheine</keyword>
<dbReference type="PROSITE" id="PS52004">
    <property type="entry name" value="KS3_2"/>
    <property type="match status" value="1"/>
</dbReference>
<gene>
    <name evidence="6" type="ORF">JKP88DRAFT_133055</name>
</gene>
<dbReference type="InterPro" id="IPR018201">
    <property type="entry name" value="Ketoacyl_synth_AS"/>
</dbReference>
<dbReference type="AlphaFoldDB" id="A0A835ZCR7"/>
<dbReference type="Gene3D" id="3.30.70.250">
    <property type="entry name" value="Malonyl-CoA ACP transacylase, ACP-binding"/>
    <property type="match status" value="1"/>
</dbReference>
<dbReference type="InterPro" id="IPR014030">
    <property type="entry name" value="Ketoacyl_synth_N"/>
</dbReference>
<evidence type="ECO:0000313" key="7">
    <source>
        <dbReference type="Proteomes" id="UP000664859"/>
    </source>
</evidence>
<dbReference type="Pfam" id="PF02801">
    <property type="entry name" value="Ketoacyl-synt_C"/>
    <property type="match status" value="1"/>
</dbReference>
<dbReference type="GO" id="GO:0004315">
    <property type="term" value="F:3-oxoacyl-[acyl-carrier-protein] synthase activity"/>
    <property type="evidence" value="ECO:0007669"/>
    <property type="project" value="InterPro"/>
</dbReference>
<sequence length="567" mass="56932">RLSYVLGLRGPSETIDTACSSSLLALHAAVRGLQSGDCELRSPMPAPPLRGVAVPPAGCCCFSHAGAAAAPPPPRGASSPPADCCRFHTPPPPPPRRRRRWDAAANGYVRGEGCGALALMRAADARAQRHPILALIRGSATGHSRSVSLTAPSGGAQQEAMRRALARVRAPPVRVAFIEFHGTGTALGDPIELGALRLVYYGGGGGGNSGGGEGGGAPLEVGSVKTNIGHLEGVAAGMAGLIKAVLVLRHSAALPNLHLSALNPRLDLDGFPVIFPKAPTPLRGGSGGGDAELNLVAVSSFGFGGANAHVILSLDDNADGDDAAAAEAAEAPAEAPRERAAPPKIAFLFTGQGSQYSGMGSALYAAEPVFQAALDECAAALARNIAGAPALPCALAALLFDAARAPLLDDTRYAQPALCTLAAALVALWRAHGVTPAAVLGHSLGEVAAAAAPGVLPLRDALIFAVRRTREMAAAPRADGCMYAAHCAEADAARAIDATRAAATGDAAASTAAANVAIAAVNSPLSVTISGTEAAVRAVLTRLPGVASVRLIVSHAFDSPLMAAVAE</sequence>
<feature type="non-terminal residue" evidence="6">
    <location>
        <position position="1"/>
    </location>
</feature>
<protein>
    <submittedName>
        <fullName evidence="6">Thiolase-like protein</fullName>
    </submittedName>
</protein>
<dbReference type="Pfam" id="PF00109">
    <property type="entry name" value="ketoacyl-synt"/>
    <property type="match status" value="1"/>
</dbReference>
<dbReference type="Gene3D" id="3.40.47.10">
    <property type="match status" value="1"/>
</dbReference>
<name>A0A835ZCR7_9STRA</name>
<dbReference type="Proteomes" id="UP000664859">
    <property type="component" value="Unassembled WGS sequence"/>
</dbReference>